<dbReference type="SMART" id="SM00409">
    <property type="entry name" value="IG"/>
    <property type="match status" value="4"/>
</dbReference>
<evidence type="ECO:0000259" key="7">
    <source>
        <dbReference type="PROSITE" id="PS50835"/>
    </source>
</evidence>
<evidence type="ECO:0000256" key="2">
    <source>
        <dbReference type="ARBA" id="ARBA00023136"/>
    </source>
</evidence>
<keyword evidence="4" id="KW-0325">Glycoprotein</keyword>
<evidence type="ECO:0000256" key="3">
    <source>
        <dbReference type="ARBA" id="ARBA00023157"/>
    </source>
</evidence>
<feature type="domain" description="Ig-like" evidence="7">
    <location>
        <begin position="26"/>
        <end position="130"/>
    </location>
</feature>
<feature type="signal peptide" evidence="6">
    <location>
        <begin position="1"/>
        <end position="21"/>
    </location>
</feature>
<dbReference type="InterPro" id="IPR003598">
    <property type="entry name" value="Ig_sub2"/>
</dbReference>
<keyword evidence="3" id="KW-1015">Disulfide bond</keyword>
<feature type="chain" id="PRO_5047275868" evidence="6">
    <location>
        <begin position="22"/>
        <end position="460"/>
    </location>
</feature>
<dbReference type="SMART" id="SM00408">
    <property type="entry name" value="IGc2"/>
    <property type="match status" value="2"/>
</dbReference>
<evidence type="ECO:0000256" key="1">
    <source>
        <dbReference type="ARBA" id="ARBA00004479"/>
    </source>
</evidence>
<feature type="domain" description="Ig-like" evidence="7">
    <location>
        <begin position="224"/>
        <end position="310"/>
    </location>
</feature>
<proteinExistence type="predicted"/>
<reference evidence="9" key="1">
    <citation type="submission" date="2025-08" db="UniProtKB">
        <authorList>
            <consortium name="RefSeq"/>
        </authorList>
    </citation>
    <scope>IDENTIFICATION</scope>
    <source>
        <tissue evidence="9">Muscle</tissue>
    </source>
</reference>
<dbReference type="Proteomes" id="UP000694941">
    <property type="component" value="Unplaced"/>
</dbReference>
<keyword evidence="2" id="KW-0472">Membrane</keyword>
<dbReference type="Gene3D" id="2.60.40.10">
    <property type="entry name" value="Immunoglobulins"/>
    <property type="match status" value="3"/>
</dbReference>
<feature type="domain" description="Ig-like" evidence="7">
    <location>
        <begin position="137"/>
        <end position="206"/>
    </location>
</feature>
<dbReference type="InterPro" id="IPR051275">
    <property type="entry name" value="Cell_adhesion_signaling"/>
</dbReference>
<keyword evidence="6" id="KW-0732">Signal</keyword>
<accession>A0ABM1TBD8</accession>
<evidence type="ECO:0000256" key="5">
    <source>
        <dbReference type="ARBA" id="ARBA00023319"/>
    </source>
</evidence>
<sequence length="460" mass="51806">MPRMRKRIWIVVVTFVIGISADVSPPEEPYLDYENKRLPQGAIITLKEWQVLILKCVTENSSPIRRIQWFLETTNVSSHGKLFTEFLPGNETYLSWSLLSLNITRTFDRKELVCFVSHESWAQPATAGVSLNVLYGPTFSISRIPGFGIPVIEGMFVSLRCDVDANPPSDPLWLKDESPQVSTEGYLNFTFITREHAGWYKCTTEHLFGYFGSFGYFLNVRYGAEIVEEPPKEVEAETGSSVDLECQADGKPIPSYCWARVRDADRIEGIGTGKKLHLDHVHYEDAGRYKCIASNSIGYKYVSAQTRDVKIDVKGKPEVTPLNRTLLAIAGKSALIFVRYCSNPRPYRSHWIVRHLVISPGEIRFGYTAYNVTPLATPNCFRVALMISRVSPEDGGEILFFVKNRKGIDDAVILLNITQASYSISECSTNSWRTQDAILLFITFAMLAAWGESKSCFLGS</sequence>
<keyword evidence="5" id="KW-0393">Immunoglobulin domain</keyword>
<dbReference type="InterPro" id="IPR007110">
    <property type="entry name" value="Ig-like_dom"/>
</dbReference>
<dbReference type="InterPro" id="IPR003599">
    <property type="entry name" value="Ig_sub"/>
</dbReference>
<protein>
    <submittedName>
        <fullName evidence="9">Hemicentin-2-like</fullName>
    </submittedName>
</protein>
<dbReference type="SUPFAM" id="SSF48726">
    <property type="entry name" value="Immunoglobulin"/>
    <property type="match status" value="4"/>
</dbReference>
<dbReference type="InterPro" id="IPR036179">
    <property type="entry name" value="Ig-like_dom_sf"/>
</dbReference>
<comment type="subcellular location">
    <subcellularLocation>
        <location evidence="1">Membrane</location>
        <topology evidence="1">Single-pass type I membrane protein</topology>
    </subcellularLocation>
</comment>
<dbReference type="PANTHER" id="PTHR11640">
    <property type="entry name" value="NEPHRIN"/>
    <property type="match status" value="1"/>
</dbReference>
<dbReference type="Pfam" id="PF08205">
    <property type="entry name" value="C2-set_2"/>
    <property type="match status" value="1"/>
</dbReference>
<organism evidence="8 9">
    <name type="scientific">Limulus polyphemus</name>
    <name type="common">Atlantic horseshoe crab</name>
    <dbReference type="NCBI Taxonomy" id="6850"/>
    <lineage>
        <taxon>Eukaryota</taxon>
        <taxon>Metazoa</taxon>
        <taxon>Ecdysozoa</taxon>
        <taxon>Arthropoda</taxon>
        <taxon>Chelicerata</taxon>
        <taxon>Merostomata</taxon>
        <taxon>Xiphosura</taxon>
        <taxon>Limulidae</taxon>
        <taxon>Limulus</taxon>
    </lineage>
</organism>
<evidence type="ECO:0000256" key="6">
    <source>
        <dbReference type="SAM" id="SignalP"/>
    </source>
</evidence>
<evidence type="ECO:0000256" key="4">
    <source>
        <dbReference type="ARBA" id="ARBA00023180"/>
    </source>
</evidence>
<evidence type="ECO:0000313" key="8">
    <source>
        <dbReference type="Proteomes" id="UP000694941"/>
    </source>
</evidence>
<dbReference type="InterPro" id="IPR013783">
    <property type="entry name" value="Ig-like_fold"/>
</dbReference>
<name>A0ABM1TBD8_LIMPO</name>
<dbReference type="InterPro" id="IPR013162">
    <property type="entry name" value="CD80_C2-set"/>
</dbReference>
<dbReference type="RefSeq" id="XP_022253194.1">
    <property type="nucleotide sequence ID" value="XM_022397486.1"/>
</dbReference>
<keyword evidence="8" id="KW-1185">Reference proteome</keyword>
<evidence type="ECO:0000313" key="9">
    <source>
        <dbReference type="RefSeq" id="XP_022253194.1"/>
    </source>
</evidence>
<dbReference type="GeneID" id="106468408"/>
<dbReference type="PROSITE" id="PS50835">
    <property type="entry name" value="IG_LIKE"/>
    <property type="match status" value="3"/>
</dbReference>
<dbReference type="Pfam" id="PF13927">
    <property type="entry name" value="Ig_3"/>
    <property type="match status" value="2"/>
</dbReference>
<dbReference type="CDD" id="cd00096">
    <property type="entry name" value="Ig"/>
    <property type="match status" value="1"/>
</dbReference>
<gene>
    <name evidence="9" type="primary">LOC106468408</name>
</gene>
<dbReference type="PANTHER" id="PTHR11640:SF155">
    <property type="entry name" value="IG-LIKE DOMAIN-CONTAINING PROTEIN"/>
    <property type="match status" value="1"/>
</dbReference>